<keyword evidence="2" id="KW-1185">Reference proteome</keyword>
<gene>
    <name evidence="1" type="ORF">SPELUC_LOCUS17055</name>
</gene>
<sequence>TGEEISLAIKTSKDISFKDDCVIVDSRDTDFIIDNDENISFAFNDNKNT</sequence>
<protein>
    <submittedName>
        <fullName evidence="1">18188_t:CDS:1</fullName>
    </submittedName>
</protein>
<accession>A0ACA9RDR2</accession>
<dbReference type="EMBL" id="CAJVPW010067212">
    <property type="protein sequence ID" value="CAG8788976.1"/>
    <property type="molecule type" value="Genomic_DNA"/>
</dbReference>
<reference evidence="1" key="1">
    <citation type="submission" date="2021-06" db="EMBL/GenBank/DDBJ databases">
        <authorList>
            <person name="Kallberg Y."/>
            <person name="Tangrot J."/>
            <person name="Rosling A."/>
        </authorList>
    </citation>
    <scope>NUCLEOTIDE SEQUENCE</scope>
    <source>
        <strain evidence="1">28 12/20/2015</strain>
    </source>
</reference>
<feature type="non-terminal residue" evidence="1">
    <location>
        <position position="49"/>
    </location>
</feature>
<feature type="non-terminal residue" evidence="1">
    <location>
        <position position="1"/>
    </location>
</feature>
<evidence type="ECO:0000313" key="2">
    <source>
        <dbReference type="Proteomes" id="UP000789366"/>
    </source>
</evidence>
<comment type="caution">
    <text evidence="1">The sequence shown here is derived from an EMBL/GenBank/DDBJ whole genome shotgun (WGS) entry which is preliminary data.</text>
</comment>
<name>A0ACA9RDR2_9GLOM</name>
<dbReference type="Proteomes" id="UP000789366">
    <property type="component" value="Unassembled WGS sequence"/>
</dbReference>
<proteinExistence type="predicted"/>
<evidence type="ECO:0000313" key="1">
    <source>
        <dbReference type="EMBL" id="CAG8788976.1"/>
    </source>
</evidence>
<organism evidence="1 2">
    <name type="scientific">Cetraspora pellucida</name>
    <dbReference type="NCBI Taxonomy" id="1433469"/>
    <lineage>
        <taxon>Eukaryota</taxon>
        <taxon>Fungi</taxon>
        <taxon>Fungi incertae sedis</taxon>
        <taxon>Mucoromycota</taxon>
        <taxon>Glomeromycotina</taxon>
        <taxon>Glomeromycetes</taxon>
        <taxon>Diversisporales</taxon>
        <taxon>Gigasporaceae</taxon>
        <taxon>Cetraspora</taxon>
    </lineage>
</organism>